<dbReference type="AlphaFoldDB" id="A0A7W6J4R6"/>
<evidence type="ECO:0000256" key="1">
    <source>
        <dbReference type="SAM" id="Coils"/>
    </source>
</evidence>
<feature type="coiled-coil region" evidence="1">
    <location>
        <begin position="164"/>
        <end position="191"/>
    </location>
</feature>
<comment type="caution">
    <text evidence="2">The sequence shown here is derived from an EMBL/GenBank/DDBJ whole genome shotgun (WGS) entry which is preliminary data.</text>
</comment>
<accession>A0A7W6J4R6</accession>
<keyword evidence="1" id="KW-0175">Coiled coil</keyword>
<keyword evidence="3" id="KW-1185">Reference proteome</keyword>
<dbReference type="Proteomes" id="UP000528286">
    <property type="component" value="Unassembled WGS sequence"/>
</dbReference>
<sequence length="196" mass="21118">MTIKSAEPHTIAPRLGYLEDKVDYLASRSGGDGGTDPSPLLEKLWKATLLGATTDGSFSETPWNDPPLYDPETVGSLHMTVFGAVYGSQNAQACQDGYGMYGKIFGLISPEWSPSALGFRPLVEDIYYGGPDVGSFRSAGVSLSRSIWHDDASMLGSDRPSTIIGRIEALRADLEQLANSMEAEIERLDNAISGMH</sequence>
<proteinExistence type="predicted"/>
<gene>
    <name evidence="2" type="ORF">GGR23_001199</name>
</gene>
<evidence type="ECO:0000313" key="3">
    <source>
        <dbReference type="Proteomes" id="UP000528286"/>
    </source>
</evidence>
<dbReference type="EMBL" id="JACIEZ010000002">
    <property type="protein sequence ID" value="MBB4064022.1"/>
    <property type="molecule type" value="Genomic_DNA"/>
</dbReference>
<name>A0A7W6J4R6_9HYPH</name>
<organism evidence="2 3">
    <name type="scientific">Gellertiella hungarica</name>
    <dbReference type="NCBI Taxonomy" id="1572859"/>
    <lineage>
        <taxon>Bacteria</taxon>
        <taxon>Pseudomonadati</taxon>
        <taxon>Pseudomonadota</taxon>
        <taxon>Alphaproteobacteria</taxon>
        <taxon>Hyphomicrobiales</taxon>
        <taxon>Rhizobiaceae</taxon>
        <taxon>Gellertiella</taxon>
    </lineage>
</organism>
<reference evidence="2 3" key="1">
    <citation type="submission" date="2020-08" db="EMBL/GenBank/DDBJ databases">
        <title>Genomic Encyclopedia of Type Strains, Phase IV (KMG-IV): sequencing the most valuable type-strain genomes for metagenomic binning, comparative biology and taxonomic classification.</title>
        <authorList>
            <person name="Goeker M."/>
        </authorList>
    </citation>
    <scope>NUCLEOTIDE SEQUENCE [LARGE SCALE GENOMIC DNA]</scope>
    <source>
        <strain evidence="2 3">DSM 29853</strain>
    </source>
</reference>
<evidence type="ECO:0000313" key="2">
    <source>
        <dbReference type="EMBL" id="MBB4064022.1"/>
    </source>
</evidence>
<dbReference type="RefSeq" id="WP_183365264.1">
    <property type="nucleotide sequence ID" value="NZ_JACIEZ010000002.1"/>
</dbReference>
<protein>
    <submittedName>
        <fullName evidence="2">Uncharacterized protein</fullName>
    </submittedName>
</protein>